<evidence type="ECO:0000256" key="4">
    <source>
        <dbReference type="ARBA" id="ARBA00022777"/>
    </source>
</evidence>
<keyword evidence="1" id="KW-0723">Serine/threonine-protein kinase</keyword>
<feature type="domain" description="VWFA" evidence="8">
    <location>
        <begin position="205"/>
        <end position="390"/>
    </location>
</feature>
<evidence type="ECO:0000256" key="6">
    <source>
        <dbReference type="PROSITE-ProRule" id="PRU10141"/>
    </source>
</evidence>
<dbReference type="RefSeq" id="XP_007509151.1">
    <property type="nucleotide sequence ID" value="XM_007509089.1"/>
</dbReference>
<dbReference type="InterPro" id="IPR001245">
    <property type="entry name" value="Ser-Thr/Tyr_kinase_cat_dom"/>
</dbReference>
<dbReference type="GO" id="GO:0004674">
    <property type="term" value="F:protein serine/threonine kinase activity"/>
    <property type="evidence" value="ECO:0007669"/>
    <property type="project" value="UniProtKB-KW"/>
</dbReference>
<dbReference type="InterPro" id="IPR000719">
    <property type="entry name" value="Prot_kinase_dom"/>
</dbReference>
<dbReference type="SMART" id="SM00220">
    <property type="entry name" value="S_TKc"/>
    <property type="match status" value="1"/>
</dbReference>
<dbReference type="SUPFAM" id="SSF53300">
    <property type="entry name" value="vWA-like"/>
    <property type="match status" value="1"/>
</dbReference>
<dbReference type="InterPro" id="IPR051173">
    <property type="entry name" value="Ca_channel_alpha-2/delta"/>
</dbReference>
<evidence type="ECO:0000259" key="8">
    <source>
        <dbReference type="PROSITE" id="PS50234"/>
    </source>
</evidence>
<dbReference type="PROSITE" id="PS50234">
    <property type="entry name" value="VWFA"/>
    <property type="match status" value="1"/>
</dbReference>
<name>K8FCK9_9CHLO</name>
<dbReference type="InterPro" id="IPR002035">
    <property type="entry name" value="VWF_A"/>
</dbReference>
<evidence type="ECO:0000313" key="9">
    <source>
        <dbReference type="EMBL" id="CCO19608.1"/>
    </source>
</evidence>
<dbReference type="PROSITE" id="PS00107">
    <property type="entry name" value="PROTEIN_KINASE_ATP"/>
    <property type="match status" value="1"/>
</dbReference>
<dbReference type="EMBL" id="FO082265">
    <property type="protein sequence ID" value="CCO19608.1"/>
    <property type="molecule type" value="Genomic_DNA"/>
</dbReference>
<dbReference type="Proteomes" id="UP000198341">
    <property type="component" value="Chromosome 14"/>
</dbReference>
<evidence type="ECO:0000259" key="7">
    <source>
        <dbReference type="PROSITE" id="PS50011"/>
    </source>
</evidence>
<dbReference type="SUPFAM" id="SSF56112">
    <property type="entry name" value="Protein kinase-like (PK-like)"/>
    <property type="match status" value="1"/>
</dbReference>
<dbReference type="PANTHER" id="PTHR10166:SF37">
    <property type="entry name" value="STOLID, ISOFORM H"/>
    <property type="match status" value="1"/>
</dbReference>
<evidence type="ECO:0008006" key="11">
    <source>
        <dbReference type="Google" id="ProtNLM"/>
    </source>
</evidence>
<dbReference type="GO" id="GO:0005524">
    <property type="term" value="F:ATP binding"/>
    <property type="evidence" value="ECO:0007669"/>
    <property type="project" value="UniProtKB-UniRule"/>
</dbReference>
<keyword evidence="10" id="KW-1185">Reference proteome</keyword>
<evidence type="ECO:0000313" key="10">
    <source>
        <dbReference type="Proteomes" id="UP000198341"/>
    </source>
</evidence>
<keyword evidence="3 6" id="KW-0547">Nucleotide-binding</keyword>
<dbReference type="Gene3D" id="3.40.50.410">
    <property type="entry name" value="von Willebrand factor, type A domain"/>
    <property type="match status" value="1"/>
</dbReference>
<dbReference type="GO" id="GO:0005891">
    <property type="term" value="C:voltage-gated calcium channel complex"/>
    <property type="evidence" value="ECO:0007669"/>
    <property type="project" value="TreeGrafter"/>
</dbReference>
<dbReference type="eggNOG" id="KOG2353">
    <property type="taxonomic scope" value="Eukaryota"/>
</dbReference>
<keyword evidence="5 6" id="KW-0067">ATP-binding</keyword>
<protein>
    <recommendedName>
        <fullName evidence="11">Protein kinase domain-containing protein</fullName>
    </recommendedName>
</protein>
<dbReference type="InterPro" id="IPR008271">
    <property type="entry name" value="Ser/Thr_kinase_AS"/>
</dbReference>
<dbReference type="InterPro" id="IPR017441">
    <property type="entry name" value="Protein_kinase_ATP_BS"/>
</dbReference>
<proteinExistence type="predicted"/>
<dbReference type="STRING" id="41875.K8FCK9"/>
<dbReference type="Pfam" id="PF00092">
    <property type="entry name" value="VWA"/>
    <property type="match status" value="1"/>
</dbReference>
<dbReference type="GO" id="GO:0005245">
    <property type="term" value="F:voltage-gated calcium channel activity"/>
    <property type="evidence" value="ECO:0007669"/>
    <property type="project" value="TreeGrafter"/>
</dbReference>
<evidence type="ECO:0000256" key="5">
    <source>
        <dbReference type="ARBA" id="ARBA00022840"/>
    </source>
</evidence>
<sequence length="942" mass="103526">MKRAQMRKRFSAIVLNSIATLALQLAIISDASVLNLRIFMNEMEFMALSVAREVENIYADRCSRLSSCVSFHECKSAFNEATKECRTDYVADCRDVEGSGCGKTYDFYQTNVRIPSQLLNAQTSQPEDPHLKEDLCYSNTMTETFRSAAIDLQKTSDKILQPPQTFFGTSNGMFRIWPAQHSEVCGIMDTRIRPWFVAASSGPKDVVIVIDKSGSMAVQNRWNLAINAAKSVIDTLTIGDHFSVVLFSDTAETLGFPTLMRATAENKEAVLKALDQSIHIGTTNYGAAFDKAFDLFELSETTEISSNCHRAILFLSDGKPTVADDSKTGTELYTHIAEKNIFDATIFSYALGESADKEALKNIACTSGGIYANIPDNGDLVQQMSAYYKMYAILQGGSENMNFTTWVEPYLYSSGVMGTTVSTPVFDRSKDTPLWIGVVGVDFTISELEEAVGGTDSYQAVLDELVAASTATCPNITKNSEQRICLIEALRRDDSSECHSSDSSYSPSCSLQTVTPELCSEVSLPSMFWENANTQDYKSRGCCSDGAGVCTEASAESDNKSSSSTGLPSDILGIGIGLSLPAIILGFLKCVAPNVGRRCLKVCGCENCAKFLFPDARENTKHISQNTGQIESNKAELVVQKNELETFIKAQRLPRLVDITPDLLEGSVNIDDEGDVLGRGGYGVVYRAHYKKKISEYPFEQRLQVAVKCLFYDQSQQSVPHLPNDVANRVKKEAKILCSLNHPNIIKIYGVVSHKGWLVMELCGLGSVKSCIRNSQRLPPEQLLRIANDIACGVSYLHDLSISIIHGDLKLDNVLLRDDGSAVLCDFGMSEAKNRSKTMTRAVPENAKVTMQWTAPELFQGQQKTVSSDIYALGVTLYELFEDREPFEGFSDALIMHNVINGARPTLAHTPVEIQNLITAAWDQSPKLRPSAAQIACLLAKY</sequence>
<gene>
    <name evidence="9" type="ordered locus">Bathy14g01590</name>
</gene>
<dbReference type="OrthoDB" id="545952at2759"/>
<dbReference type="GeneID" id="19011900"/>
<accession>K8FCK9</accession>
<dbReference type="AlphaFoldDB" id="K8FCK9"/>
<feature type="domain" description="Protein kinase" evidence="7">
    <location>
        <begin position="671"/>
        <end position="942"/>
    </location>
</feature>
<dbReference type="PROSITE" id="PS50011">
    <property type="entry name" value="PROTEIN_KINASE_DOM"/>
    <property type="match status" value="1"/>
</dbReference>
<keyword evidence="4" id="KW-0418">Kinase</keyword>
<evidence type="ECO:0000256" key="1">
    <source>
        <dbReference type="ARBA" id="ARBA00022527"/>
    </source>
</evidence>
<keyword evidence="2" id="KW-0808">Transferase</keyword>
<organism evidence="9 10">
    <name type="scientific">Bathycoccus prasinos</name>
    <dbReference type="NCBI Taxonomy" id="41875"/>
    <lineage>
        <taxon>Eukaryota</taxon>
        <taxon>Viridiplantae</taxon>
        <taxon>Chlorophyta</taxon>
        <taxon>Mamiellophyceae</taxon>
        <taxon>Mamiellales</taxon>
        <taxon>Bathycoccaceae</taxon>
        <taxon>Bathycoccus</taxon>
    </lineage>
</organism>
<dbReference type="InterPro" id="IPR036465">
    <property type="entry name" value="vWFA_dom_sf"/>
</dbReference>
<dbReference type="Gene3D" id="1.10.510.10">
    <property type="entry name" value="Transferase(Phosphotransferase) domain 1"/>
    <property type="match status" value="1"/>
</dbReference>
<dbReference type="Pfam" id="PF07714">
    <property type="entry name" value="PK_Tyr_Ser-Thr"/>
    <property type="match status" value="1"/>
</dbReference>
<dbReference type="PANTHER" id="PTHR10166">
    <property type="entry name" value="VOLTAGE-DEPENDENT CALCIUM CHANNEL SUBUNIT ALPHA-2/DELTA-RELATED"/>
    <property type="match status" value="1"/>
</dbReference>
<evidence type="ECO:0000256" key="2">
    <source>
        <dbReference type="ARBA" id="ARBA00022679"/>
    </source>
</evidence>
<dbReference type="InterPro" id="IPR011009">
    <property type="entry name" value="Kinase-like_dom_sf"/>
</dbReference>
<dbReference type="SMART" id="SM00327">
    <property type="entry name" value="VWA"/>
    <property type="match status" value="1"/>
</dbReference>
<evidence type="ECO:0000256" key="3">
    <source>
        <dbReference type="ARBA" id="ARBA00022741"/>
    </source>
</evidence>
<feature type="binding site" evidence="6">
    <location>
        <position position="708"/>
    </location>
    <ligand>
        <name>ATP</name>
        <dbReference type="ChEBI" id="CHEBI:30616"/>
    </ligand>
</feature>
<dbReference type="KEGG" id="bpg:Bathy14g01590"/>
<dbReference type="PROSITE" id="PS00108">
    <property type="entry name" value="PROTEIN_KINASE_ST"/>
    <property type="match status" value="1"/>
</dbReference>
<dbReference type="eggNOG" id="KOG0192">
    <property type="taxonomic scope" value="Eukaryota"/>
</dbReference>
<reference evidence="9 10" key="1">
    <citation type="submission" date="2011-10" db="EMBL/GenBank/DDBJ databases">
        <authorList>
            <person name="Genoscope - CEA"/>
        </authorList>
    </citation>
    <scope>NUCLEOTIDE SEQUENCE [LARGE SCALE GENOMIC DNA]</scope>
    <source>
        <strain evidence="9 10">RCC 1105</strain>
    </source>
</reference>